<evidence type="ECO:0000313" key="2">
    <source>
        <dbReference type="Proteomes" id="UP000701853"/>
    </source>
</evidence>
<proteinExistence type="predicted"/>
<keyword evidence="2" id="KW-1185">Reference proteome</keyword>
<sequence>MSDTEIAPNSSINTAMLIGEQQLSSSNLDLTVANNNQPQDDLNLGVADHPTQELIGGEQLSEQGHIPFALTIVNGEIVFLDEVKEMEDFSVEKLAMESLKKWGATLNNAKELGFQEGFADDLIMKNLYVYFAYRKILDEDKEKEVKVTASDDLTREGVQSKFRDLENELYDKGNDKVECKDFPGLEQALKNTAWRKTPDYLQTIAIQIEKDRGKTTHFFHIPTQVLVCAAIKEMGDFSVEELDWDTLKKWGATLNYAEKFGFQVRFADNLLKEKLLAYFAVQNLPKSTAKK</sequence>
<dbReference type="AlphaFoldDB" id="A0A8J5YIS8"/>
<protein>
    <submittedName>
        <fullName evidence="1">Uncharacterized protein</fullName>
    </submittedName>
</protein>
<comment type="caution">
    <text evidence="1">The sequence shown here is derived from an EMBL/GenBank/DDBJ whole genome shotgun (WGS) entry which is preliminary data.</text>
</comment>
<accession>A0A8J5YIS8</accession>
<gene>
    <name evidence="1" type="ORF">CXB51_029517</name>
</gene>
<organism evidence="1 2">
    <name type="scientific">Gossypium anomalum</name>
    <dbReference type="NCBI Taxonomy" id="47600"/>
    <lineage>
        <taxon>Eukaryota</taxon>
        <taxon>Viridiplantae</taxon>
        <taxon>Streptophyta</taxon>
        <taxon>Embryophyta</taxon>
        <taxon>Tracheophyta</taxon>
        <taxon>Spermatophyta</taxon>
        <taxon>Magnoliopsida</taxon>
        <taxon>eudicotyledons</taxon>
        <taxon>Gunneridae</taxon>
        <taxon>Pentapetalae</taxon>
        <taxon>rosids</taxon>
        <taxon>malvids</taxon>
        <taxon>Malvales</taxon>
        <taxon>Malvaceae</taxon>
        <taxon>Malvoideae</taxon>
        <taxon>Gossypium</taxon>
    </lineage>
</organism>
<evidence type="ECO:0000313" key="1">
    <source>
        <dbReference type="EMBL" id="KAG8479865.1"/>
    </source>
</evidence>
<name>A0A8J5YIS8_9ROSI</name>
<dbReference type="PANTHER" id="PTHR35021:SF8">
    <property type="entry name" value="FIBER PROTEIN FB17"/>
    <property type="match status" value="1"/>
</dbReference>
<dbReference type="Proteomes" id="UP000701853">
    <property type="component" value="Chromosome 11"/>
</dbReference>
<dbReference type="OrthoDB" id="997798at2759"/>
<dbReference type="EMBL" id="JAHUZN010000011">
    <property type="protein sequence ID" value="KAG8479865.1"/>
    <property type="molecule type" value="Genomic_DNA"/>
</dbReference>
<reference evidence="1 2" key="1">
    <citation type="journal article" date="2021" name="bioRxiv">
        <title>The Gossypium anomalum genome as a resource for cotton improvement and evolutionary analysis of hybrid incompatibility.</title>
        <authorList>
            <person name="Grover C.E."/>
            <person name="Yuan D."/>
            <person name="Arick M.A."/>
            <person name="Miller E.R."/>
            <person name="Hu G."/>
            <person name="Peterson D.G."/>
            <person name="Wendel J.F."/>
            <person name="Udall J.A."/>
        </authorList>
    </citation>
    <scope>NUCLEOTIDE SEQUENCE [LARGE SCALE GENOMIC DNA]</scope>
    <source>
        <strain evidence="1">JFW-Udall</strain>
        <tissue evidence="1">Leaf</tissue>
    </source>
</reference>
<dbReference type="PANTHER" id="PTHR35021">
    <property type="match status" value="1"/>
</dbReference>